<evidence type="ECO:0000256" key="2">
    <source>
        <dbReference type="SAM" id="SignalP"/>
    </source>
</evidence>
<feature type="chain" id="PRO_5021193183" evidence="2">
    <location>
        <begin position="29"/>
        <end position="192"/>
    </location>
</feature>
<comment type="caution">
    <text evidence="3">The sequence shown here is derived from an EMBL/GenBank/DDBJ whole genome shotgun (WGS) entry which is preliminary data.</text>
</comment>
<feature type="region of interest" description="Disordered" evidence="1">
    <location>
        <begin position="74"/>
        <end position="192"/>
    </location>
</feature>
<name>A0A4Y7TZ29_COPMI</name>
<evidence type="ECO:0000313" key="4">
    <source>
        <dbReference type="Proteomes" id="UP000298030"/>
    </source>
</evidence>
<feature type="compositionally biased region" description="Low complexity" evidence="1">
    <location>
        <begin position="129"/>
        <end position="144"/>
    </location>
</feature>
<evidence type="ECO:0000256" key="1">
    <source>
        <dbReference type="SAM" id="MobiDB-lite"/>
    </source>
</evidence>
<evidence type="ECO:0000313" key="3">
    <source>
        <dbReference type="EMBL" id="TEB39088.1"/>
    </source>
</evidence>
<reference evidence="3 4" key="1">
    <citation type="journal article" date="2019" name="Nat. Ecol. Evol.">
        <title>Megaphylogeny resolves global patterns of mushroom evolution.</title>
        <authorList>
            <person name="Varga T."/>
            <person name="Krizsan K."/>
            <person name="Foldi C."/>
            <person name="Dima B."/>
            <person name="Sanchez-Garcia M."/>
            <person name="Sanchez-Ramirez S."/>
            <person name="Szollosi G.J."/>
            <person name="Szarkandi J.G."/>
            <person name="Papp V."/>
            <person name="Albert L."/>
            <person name="Andreopoulos W."/>
            <person name="Angelini C."/>
            <person name="Antonin V."/>
            <person name="Barry K.W."/>
            <person name="Bougher N.L."/>
            <person name="Buchanan P."/>
            <person name="Buyck B."/>
            <person name="Bense V."/>
            <person name="Catcheside P."/>
            <person name="Chovatia M."/>
            <person name="Cooper J."/>
            <person name="Damon W."/>
            <person name="Desjardin D."/>
            <person name="Finy P."/>
            <person name="Geml J."/>
            <person name="Haridas S."/>
            <person name="Hughes K."/>
            <person name="Justo A."/>
            <person name="Karasinski D."/>
            <person name="Kautmanova I."/>
            <person name="Kiss B."/>
            <person name="Kocsube S."/>
            <person name="Kotiranta H."/>
            <person name="LaButti K.M."/>
            <person name="Lechner B.E."/>
            <person name="Liimatainen K."/>
            <person name="Lipzen A."/>
            <person name="Lukacs Z."/>
            <person name="Mihaltcheva S."/>
            <person name="Morgado L.N."/>
            <person name="Niskanen T."/>
            <person name="Noordeloos M.E."/>
            <person name="Ohm R.A."/>
            <person name="Ortiz-Santana B."/>
            <person name="Ovrebo C."/>
            <person name="Racz N."/>
            <person name="Riley R."/>
            <person name="Savchenko A."/>
            <person name="Shiryaev A."/>
            <person name="Soop K."/>
            <person name="Spirin V."/>
            <person name="Szebenyi C."/>
            <person name="Tomsovsky M."/>
            <person name="Tulloss R.E."/>
            <person name="Uehling J."/>
            <person name="Grigoriev I.V."/>
            <person name="Vagvolgyi C."/>
            <person name="Papp T."/>
            <person name="Martin F.M."/>
            <person name="Miettinen O."/>
            <person name="Hibbett D.S."/>
            <person name="Nagy L.G."/>
        </authorList>
    </citation>
    <scope>NUCLEOTIDE SEQUENCE [LARGE SCALE GENOMIC DNA]</scope>
    <source>
        <strain evidence="3 4">FP101781</strain>
    </source>
</reference>
<dbReference type="AlphaFoldDB" id="A0A4Y7TZ29"/>
<dbReference type="STRING" id="71717.A0A4Y7TZ29"/>
<keyword evidence="2" id="KW-0732">Signal</keyword>
<gene>
    <name evidence="3" type="ORF">FA13DRAFT_440544</name>
</gene>
<feature type="compositionally biased region" description="Polar residues" evidence="1">
    <location>
        <begin position="145"/>
        <end position="155"/>
    </location>
</feature>
<dbReference type="EMBL" id="QPFP01000002">
    <property type="protein sequence ID" value="TEB39088.1"/>
    <property type="molecule type" value="Genomic_DNA"/>
</dbReference>
<feature type="compositionally biased region" description="Gly residues" evidence="1">
    <location>
        <begin position="99"/>
        <end position="114"/>
    </location>
</feature>
<keyword evidence="4" id="KW-1185">Reference proteome</keyword>
<organism evidence="3 4">
    <name type="scientific">Coprinellus micaceus</name>
    <name type="common">Glistening ink-cap mushroom</name>
    <name type="synonym">Coprinus micaceus</name>
    <dbReference type="NCBI Taxonomy" id="71717"/>
    <lineage>
        <taxon>Eukaryota</taxon>
        <taxon>Fungi</taxon>
        <taxon>Dikarya</taxon>
        <taxon>Basidiomycota</taxon>
        <taxon>Agaricomycotina</taxon>
        <taxon>Agaricomycetes</taxon>
        <taxon>Agaricomycetidae</taxon>
        <taxon>Agaricales</taxon>
        <taxon>Agaricineae</taxon>
        <taxon>Psathyrellaceae</taxon>
        <taxon>Coprinellus</taxon>
    </lineage>
</organism>
<sequence>MKTMQLLHSTMPLWLLLLVLQVAMEASATPSHSTSQSRALPRLVRRAHDSAVRKTHSLARDLRVALGSVLPRAEPQESNGRVVYCKPGKQQVLTPPNNGNGGGGDGEGSGGGNGTSAAGGSSTRGGSGSSTRQGASTRTRSSSSQPTNTPATDSPWSLVDDHRGNSFFQGWDFFTSADPTHGERPSGQIHST</sequence>
<feature type="signal peptide" evidence="2">
    <location>
        <begin position="1"/>
        <end position="28"/>
    </location>
</feature>
<proteinExistence type="predicted"/>
<protein>
    <submittedName>
        <fullName evidence="3">Uncharacterized protein</fullName>
    </submittedName>
</protein>
<accession>A0A4Y7TZ29</accession>
<dbReference type="Proteomes" id="UP000298030">
    <property type="component" value="Unassembled WGS sequence"/>
</dbReference>